<evidence type="ECO:0000256" key="1">
    <source>
        <dbReference type="SAM" id="Phobius"/>
    </source>
</evidence>
<feature type="transmembrane region" description="Helical" evidence="1">
    <location>
        <begin position="154"/>
        <end position="171"/>
    </location>
</feature>
<keyword evidence="1" id="KW-1133">Transmembrane helix</keyword>
<name>A0A239PKT2_9PROT</name>
<evidence type="ECO:0000313" key="3">
    <source>
        <dbReference type="Proteomes" id="UP000198346"/>
    </source>
</evidence>
<feature type="transmembrane region" description="Helical" evidence="1">
    <location>
        <begin position="191"/>
        <end position="212"/>
    </location>
</feature>
<dbReference type="InterPro" id="IPR014470">
    <property type="entry name" value="UCP01500"/>
</dbReference>
<dbReference type="AlphaFoldDB" id="A0A239PKT2"/>
<reference evidence="2 3" key="1">
    <citation type="submission" date="2017-07" db="EMBL/GenBank/DDBJ databases">
        <authorList>
            <person name="Sun Z.S."/>
            <person name="Albrecht U."/>
            <person name="Echele G."/>
            <person name="Lee C.C."/>
        </authorList>
    </citation>
    <scope>NUCLEOTIDE SEQUENCE [LARGE SCALE GENOMIC DNA]</scope>
    <source>
        <strain evidence="2 3">CGMCC 1.12710</strain>
    </source>
</reference>
<dbReference type="EMBL" id="FZQA01000001">
    <property type="protein sequence ID" value="SNT68406.1"/>
    <property type="molecule type" value="Genomic_DNA"/>
</dbReference>
<keyword evidence="1" id="KW-0812">Transmembrane</keyword>
<accession>A0A239PKT2</accession>
<gene>
    <name evidence="2" type="ORF">SAMN06297382_0908</name>
</gene>
<dbReference type="RefSeq" id="WP_200815215.1">
    <property type="nucleotide sequence ID" value="NZ_FZQA01000001.1"/>
</dbReference>
<dbReference type="Proteomes" id="UP000198346">
    <property type="component" value="Unassembled WGS sequence"/>
</dbReference>
<evidence type="ECO:0000313" key="2">
    <source>
        <dbReference type="EMBL" id="SNT68406.1"/>
    </source>
</evidence>
<keyword evidence="1" id="KW-0472">Membrane</keyword>
<protein>
    <submittedName>
        <fullName evidence="2">Uncharacterized membrane protein</fullName>
    </submittedName>
</protein>
<organism evidence="2 3">
    <name type="scientific">Amphiplicatus metriothermophilus</name>
    <dbReference type="NCBI Taxonomy" id="1519374"/>
    <lineage>
        <taxon>Bacteria</taxon>
        <taxon>Pseudomonadati</taxon>
        <taxon>Pseudomonadota</taxon>
        <taxon>Alphaproteobacteria</taxon>
        <taxon>Parvularculales</taxon>
        <taxon>Parvularculaceae</taxon>
        <taxon>Amphiplicatus</taxon>
    </lineage>
</organism>
<feature type="transmembrane region" description="Helical" evidence="1">
    <location>
        <begin position="71"/>
        <end position="87"/>
    </location>
</feature>
<keyword evidence="3" id="KW-1185">Reference proteome</keyword>
<dbReference type="Pfam" id="PF10028">
    <property type="entry name" value="DUF2270"/>
    <property type="match status" value="1"/>
</dbReference>
<sequence>MAEDWRKWKTPPGGTGNEFDNAEIGALAHLYRGEVYRSTMWRTRLDATTNWSVVTLGIALSVSYADPLTSALPLLLVGILIVMFLILESRRYRYFNVWRARCRWIETNFYAPLLLRSHRPDPGEWQDVLARDYLTPQYHIGFWRAVGRRLRRNYMWILSFQAVAYFGKVIVHPTPLSSAQEFFARMAAGPISGEAVLAALVILHGAWIWLAIYTRILDKRAHGAREGVSGMG</sequence>
<feature type="transmembrane region" description="Helical" evidence="1">
    <location>
        <begin position="47"/>
        <end position="65"/>
    </location>
</feature>
<proteinExistence type="predicted"/>
<dbReference type="PIRSF" id="PIRSF015000">
    <property type="entry name" value="UCP01500"/>
    <property type="match status" value="1"/>
</dbReference>